<dbReference type="Pfam" id="PF12276">
    <property type="entry name" value="DUF3617"/>
    <property type="match status" value="1"/>
</dbReference>
<reference evidence="1 2" key="1">
    <citation type="submission" date="2020-10" db="EMBL/GenBank/DDBJ databases">
        <title>Phylogeny of dyella-like bacteria.</title>
        <authorList>
            <person name="Fu J."/>
        </authorList>
    </citation>
    <scope>NUCLEOTIDE SEQUENCE [LARGE SCALE GENOMIC DNA]</scope>
    <source>
        <strain evidence="1 2">DKC-1</strain>
    </source>
</reference>
<dbReference type="RefSeq" id="WP_404537776.1">
    <property type="nucleotide sequence ID" value="NZ_JADIKL010000003.1"/>
</dbReference>
<dbReference type="InterPro" id="IPR022061">
    <property type="entry name" value="DUF3617"/>
</dbReference>
<name>A0ABW8KF83_9GAMM</name>
<accession>A0ABW8KF83</accession>
<sequence>MKLPILLPFGAGLVLVAVCATCFAQKMDGKLIEVSQTVTIQMQSMAVPPQTMSRKICTAPDKFDPQALLQEGSDCSISDYRENGSTITFHVACTSPHLVAAEGVLHRHADGGIDGSMHAAMTAVGRPVAVETTYQGRPVGSCDYKPAG</sequence>
<protein>
    <submittedName>
        <fullName evidence="1">DUF3617 family protein</fullName>
    </submittedName>
</protein>
<keyword evidence="2" id="KW-1185">Reference proteome</keyword>
<evidence type="ECO:0000313" key="2">
    <source>
        <dbReference type="Proteomes" id="UP001620397"/>
    </source>
</evidence>
<organism evidence="1 2">
    <name type="scientific">Dyella agri</name>
    <dbReference type="NCBI Taxonomy" id="1926869"/>
    <lineage>
        <taxon>Bacteria</taxon>
        <taxon>Pseudomonadati</taxon>
        <taxon>Pseudomonadota</taxon>
        <taxon>Gammaproteobacteria</taxon>
        <taxon>Lysobacterales</taxon>
        <taxon>Rhodanobacteraceae</taxon>
        <taxon>Dyella</taxon>
    </lineage>
</organism>
<gene>
    <name evidence="1" type="ORF">ISP14_07660</name>
</gene>
<evidence type="ECO:0000313" key="1">
    <source>
        <dbReference type="EMBL" id="MFK2930666.1"/>
    </source>
</evidence>
<comment type="caution">
    <text evidence="1">The sequence shown here is derived from an EMBL/GenBank/DDBJ whole genome shotgun (WGS) entry which is preliminary data.</text>
</comment>
<dbReference type="EMBL" id="JADIKL010000003">
    <property type="protein sequence ID" value="MFK2930666.1"/>
    <property type="molecule type" value="Genomic_DNA"/>
</dbReference>
<proteinExistence type="predicted"/>
<dbReference type="Proteomes" id="UP001620397">
    <property type="component" value="Unassembled WGS sequence"/>
</dbReference>